<feature type="compositionally biased region" description="Low complexity" evidence="1">
    <location>
        <begin position="73"/>
        <end position="84"/>
    </location>
</feature>
<accession>A0A316UYF1</accession>
<feature type="compositionally biased region" description="Polar residues" evidence="1">
    <location>
        <begin position="1249"/>
        <end position="1258"/>
    </location>
</feature>
<feature type="compositionally biased region" description="Polar residues" evidence="1">
    <location>
        <begin position="1534"/>
        <end position="1544"/>
    </location>
</feature>
<feature type="compositionally biased region" description="Basic and acidic residues" evidence="1">
    <location>
        <begin position="1270"/>
        <end position="1285"/>
    </location>
</feature>
<feature type="compositionally biased region" description="Low complexity" evidence="1">
    <location>
        <begin position="1"/>
        <end position="11"/>
    </location>
</feature>
<feature type="compositionally biased region" description="Low complexity" evidence="1">
    <location>
        <begin position="127"/>
        <end position="141"/>
    </location>
</feature>
<feature type="compositionally biased region" description="Low complexity" evidence="1">
    <location>
        <begin position="155"/>
        <end position="180"/>
    </location>
</feature>
<feature type="compositionally biased region" description="Basic and acidic residues" evidence="1">
    <location>
        <begin position="40"/>
        <end position="60"/>
    </location>
</feature>
<feature type="compositionally biased region" description="Low complexity" evidence="1">
    <location>
        <begin position="305"/>
        <end position="319"/>
    </location>
</feature>
<feature type="compositionally biased region" description="Low complexity" evidence="1">
    <location>
        <begin position="823"/>
        <end position="833"/>
    </location>
</feature>
<dbReference type="GeneID" id="37025229"/>
<evidence type="ECO:0000313" key="2">
    <source>
        <dbReference type="EMBL" id="PWN28933.1"/>
    </source>
</evidence>
<feature type="compositionally biased region" description="Polar residues" evidence="1">
    <location>
        <begin position="1030"/>
        <end position="1046"/>
    </location>
</feature>
<feature type="region of interest" description="Disordered" evidence="1">
    <location>
        <begin position="711"/>
        <end position="737"/>
    </location>
</feature>
<name>A0A316UYF1_9BASI</name>
<dbReference type="RefSeq" id="XP_025363545.1">
    <property type="nucleotide sequence ID" value="XM_025503406.1"/>
</dbReference>
<keyword evidence="3" id="KW-1185">Reference proteome</keyword>
<feature type="compositionally biased region" description="Polar residues" evidence="1">
    <location>
        <begin position="498"/>
        <end position="518"/>
    </location>
</feature>
<feature type="compositionally biased region" description="Polar residues" evidence="1">
    <location>
        <begin position="919"/>
        <end position="943"/>
    </location>
</feature>
<feature type="compositionally biased region" description="Polar residues" evidence="1">
    <location>
        <begin position="1342"/>
        <end position="1351"/>
    </location>
</feature>
<protein>
    <submittedName>
        <fullName evidence="2">Uncharacterized protein</fullName>
    </submittedName>
</protein>
<feature type="region of interest" description="Disordered" evidence="1">
    <location>
        <begin position="631"/>
        <end position="657"/>
    </location>
</feature>
<feature type="compositionally biased region" description="Low complexity" evidence="1">
    <location>
        <begin position="326"/>
        <end position="348"/>
    </location>
</feature>
<feature type="compositionally biased region" description="Low complexity" evidence="1">
    <location>
        <begin position="1472"/>
        <end position="1493"/>
    </location>
</feature>
<feature type="compositionally biased region" description="Polar residues" evidence="1">
    <location>
        <begin position="92"/>
        <end position="107"/>
    </location>
</feature>
<feature type="compositionally biased region" description="Acidic residues" evidence="1">
    <location>
        <begin position="978"/>
        <end position="999"/>
    </location>
</feature>
<feature type="compositionally biased region" description="Polar residues" evidence="1">
    <location>
        <begin position="61"/>
        <end position="72"/>
    </location>
</feature>
<feature type="region of interest" description="Disordered" evidence="1">
    <location>
        <begin position="788"/>
        <end position="839"/>
    </location>
</feature>
<feature type="compositionally biased region" description="Pro residues" evidence="1">
    <location>
        <begin position="293"/>
        <end position="304"/>
    </location>
</feature>
<reference evidence="2 3" key="1">
    <citation type="journal article" date="2018" name="Mol. Biol. Evol.">
        <title>Broad Genomic Sampling Reveals a Smut Pathogenic Ancestry of the Fungal Clade Ustilaginomycotina.</title>
        <authorList>
            <person name="Kijpornyongpan T."/>
            <person name="Mondo S.J."/>
            <person name="Barry K."/>
            <person name="Sandor L."/>
            <person name="Lee J."/>
            <person name="Lipzen A."/>
            <person name="Pangilinan J."/>
            <person name="LaButti K."/>
            <person name="Hainaut M."/>
            <person name="Henrissat B."/>
            <person name="Grigoriev I.V."/>
            <person name="Spatafora J.W."/>
            <person name="Aime M.C."/>
        </authorList>
    </citation>
    <scope>NUCLEOTIDE SEQUENCE [LARGE SCALE GENOMIC DNA]</scope>
    <source>
        <strain evidence="2 3">MCA 5214</strain>
    </source>
</reference>
<feature type="region of interest" description="Disordered" evidence="1">
    <location>
        <begin position="866"/>
        <end position="1063"/>
    </location>
</feature>
<evidence type="ECO:0000313" key="3">
    <source>
        <dbReference type="Proteomes" id="UP000245884"/>
    </source>
</evidence>
<feature type="compositionally biased region" description="Polar residues" evidence="1">
    <location>
        <begin position="458"/>
        <end position="468"/>
    </location>
</feature>
<feature type="compositionally biased region" description="Polar residues" evidence="1">
    <location>
        <begin position="1494"/>
        <end position="1507"/>
    </location>
</feature>
<feature type="compositionally biased region" description="Basic and acidic residues" evidence="1">
    <location>
        <begin position="1352"/>
        <end position="1361"/>
    </location>
</feature>
<dbReference type="EMBL" id="KZ819664">
    <property type="protein sequence ID" value="PWN28933.1"/>
    <property type="molecule type" value="Genomic_DNA"/>
</dbReference>
<feature type="compositionally biased region" description="Low complexity" evidence="1">
    <location>
        <begin position="222"/>
        <end position="254"/>
    </location>
</feature>
<proteinExistence type="predicted"/>
<evidence type="ECO:0000256" key="1">
    <source>
        <dbReference type="SAM" id="MobiDB-lite"/>
    </source>
</evidence>
<dbReference type="OrthoDB" id="3367088at2759"/>
<feature type="region of interest" description="Disordered" evidence="1">
    <location>
        <begin position="1100"/>
        <end position="1560"/>
    </location>
</feature>
<feature type="compositionally biased region" description="Pro residues" evidence="1">
    <location>
        <begin position="255"/>
        <end position="266"/>
    </location>
</feature>
<dbReference type="Proteomes" id="UP000245884">
    <property type="component" value="Unassembled WGS sequence"/>
</dbReference>
<feature type="compositionally biased region" description="Low complexity" evidence="1">
    <location>
        <begin position="1188"/>
        <end position="1203"/>
    </location>
</feature>
<feature type="compositionally biased region" description="Low complexity" evidence="1">
    <location>
        <begin position="22"/>
        <end position="38"/>
    </location>
</feature>
<feature type="compositionally biased region" description="Low complexity" evidence="1">
    <location>
        <begin position="1409"/>
        <end position="1420"/>
    </location>
</feature>
<feature type="compositionally biased region" description="Low complexity" evidence="1">
    <location>
        <begin position="267"/>
        <end position="289"/>
    </location>
</feature>
<feature type="compositionally biased region" description="Low complexity" evidence="1">
    <location>
        <begin position="1100"/>
        <end position="1110"/>
    </location>
</feature>
<feature type="region of interest" description="Disordered" evidence="1">
    <location>
        <begin position="1"/>
        <end position="598"/>
    </location>
</feature>
<feature type="compositionally biased region" description="Acidic residues" evidence="1">
    <location>
        <begin position="1153"/>
        <end position="1162"/>
    </location>
</feature>
<feature type="compositionally biased region" description="Low complexity" evidence="1">
    <location>
        <begin position="631"/>
        <end position="652"/>
    </location>
</feature>
<sequence length="1560" mass="163345">MTSASVAVSSSIPSRMQDRLPTATASTSGSSGSGSNSSQGHDHTAASREELREKIKEMRQAKQNAVAETTAASTSQHSDSSSSSNGFLRPQQGRNGITQGHTLSQNDPRYLTWCADEFEEMDERGQSSSGHDSSSASAEESTILGHGTMASLMNPSFSPRAPSAASMAKSTGASSSSPPSETVWMQSGMDDGRASLDTLAAAPATSRESYDSLASSVRSRRSGTSSPATTSTLSARKGSGSRASTRSSSTRPISPRGPPPSEPLPMLPSGRRSTSSYASSRSGGSQGSRNAVRPPPNEPLPDLPRPSTSSRGGSSGDRPFTSLSGSSAVMRASVDSSRRSSTWSSPEWSEARSEAEDDTEAEENAFGQAGQSLPSMEEEAGPQGNHTNHSKGKARSSHGTPSDIEGQAHQRRSYVSDAETETGPGWEDSTYENEHRNAIQGHGGQPRTTIDALAQRLSRASENSNTSFVALYQRNAESDVEGSTSGYQSEQHEPPATPTTRSSHLSTIHSSAVGTPSISIDEVDSDATISDGGSGNTHDADTPRKKRRQKSRPTRSMGFDEQRAMLPSVRKSSTKPFAPRPDQAPEPPEKDPFAFYSFSPDLPPFVPQGLSPMDLTGRGTWASIAARSGITSPPASISRSTSFSTVSPSIDSRFSSGPVSMKKLAAETRAKQADAKEYQQRQASLLSAKSWLPMDIHAHAIEHGPDYAASLQSMGHSHGRASQQSLHSMGSTSHLSMLSPTHDSVGVAFDFNRHAQAALGRSVSIGSHLGHMSEASVGSDSLRSVKQYREFSQQTTPPASPPPEERALAGRSEAGVGAGDGDNGIAAGEAAETGGVGSDAHRARRHFHLLKKQNSALSNISRSAWETDDDGDDDGARSHTPTQLSTPIRRRTSRLRSGLHDDEDLDDGAWPPMKMRTPRLTSRRSNIGTNPYASSTFRNSTLSLDGDANQGGNASDSTLGRRGKARFSTGGYARDDSSENDSDGIAEEDDDDDSGESDLDITTPAQELADQTGAFDAIVQSRGSKRKLQQSKANTTGLAKATSSPRTIAGSGRVKASINSGRAANDSVAFKVPKASLATNKGKSFDDLATEIASLAVSLSSASSPRSADLVNGKAKALHPSLSKNTTIPSTPRRLVARAESPDLEESFRSEAEAADEDEEESLMLSELDFPAPSKARPSLQAIKRASNESAAVASGAAAAAAANVIPSPDTKSSPLAKVSSPDVKSSPFDTPSTAVSSDWSSLPRGRDSATSVATTVDNYRDSMPMTKHASQEMKLADIGEKEEMSALSDQAAPSSQPGAIEASTRLSTATDRSLTETEVDEAKTPPEFARLSLIDEEAKPRSSSFASAQNEQHHEHHQDNAMEILDGSEDGVRVEHGIALIAPPPVPSPQPQRSFAQPAPSPRPRPAAAPRSSLPTPSRGSAKGLKSPTTVRRPSDPAGAVAPPSRINGTPATPRTSGFRPPASTQHSMGSSSSTASSAITAPAIAPSTPTSKGVSMTLKSPTSPRTGIARPSVATSLKKGGSGIVSSPAVRSPTTPKTTTSALPRPSALPVAAGRAAK</sequence>
<organism evidence="2 3">
    <name type="scientific">Jaminaea rosea</name>
    <dbReference type="NCBI Taxonomy" id="1569628"/>
    <lineage>
        <taxon>Eukaryota</taxon>
        <taxon>Fungi</taxon>
        <taxon>Dikarya</taxon>
        <taxon>Basidiomycota</taxon>
        <taxon>Ustilaginomycotina</taxon>
        <taxon>Exobasidiomycetes</taxon>
        <taxon>Microstromatales</taxon>
        <taxon>Microstromatales incertae sedis</taxon>
        <taxon>Jaminaea</taxon>
    </lineage>
</organism>
<gene>
    <name evidence="2" type="ORF">BDZ90DRAFT_134734</name>
</gene>
<feature type="compositionally biased region" description="Basic residues" evidence="1">
    <location>
        <begin position="544"/>
        <end position="553"/>
    </location>
</feature>
<feature type="compositionally biased region" description="Polar residues" evidence="1">
    <location>
        <begin position="1448"/>
        <end position="1457"/>
    </location>
</feature>
<feature type="compositionally biased region" description="Polar residues" evidence="1">
    <location>
        <begin position="1228"/>
        <end position="1241"/>
    </location>
</feature>
<feature type="compositionally biased region" description="Polar residues" evidence="1">
    <location>
        <begin position="1288"/>
        <end position="1298"/>
    </location>
</feature>